<sequence length="246" mass="27226">MALHTSTFMVRKSATEQISVSIVDMPCAAEGLSLTTWSSAGILSNLLHKLEVGKIKAVQSDDVKDDFAILELGAGTGLSGLSAAALWGQRALLTDLPTIVPGIQANVDLNAHVLREHGASAVSGTLDWTKPDMVSIPKSDNQRARTFTVDEVNGFPIILAADTMYTEEHPVLLSQTILRCLRRSPSARAIVVYAMRVAYIDHMREFWELMEAGGLVAEQEGREEIDLREWDDEKLHEWSVWKWKDL</sequence>
<keyword evidence="1" id="KW-0808">Transferase</keyword>
<dbReference type="GO" id="GO:0005829">
    <property type="term" value="C:cytosol"/>
    <property type="evidence" value="ECO:0007669"/>
    <property type="project" value="TreeGrafter"/>
</dbReference>
<reference evidence="1 2" key="1">
    <citation type="journal article" date="2018" name="Mycol. Prog.">
        <title>Coniella lustricola, a new species from submerged detritus.</title>
        <authorList>
            <person name="Raudabaugh D.B."/>
            <person name="Iturriaga T."/>
            <person name="Carver A."/>
            <person name="Mondo S."/>
            <person name="Pangilinan J."/>
            <person name="Lipzen A."/>
            <person name="He G."/>
            <person name="Amirebrahimi M."/>
            <person name="Grigoriev I.V."/>
            <person name="Miller A.N."/>
        </authorList>
    </citation>
    <scope>NUCLEOTIDE SEQUENCE [LARGE SCALE GENOMIC DNA]</scope>
    <source>
        <strain evidence="1 2">B22-T-1</strain>
    </source>
</reference>
<evidence type="ECO:0000313" key="1">
    <source>
        <dbReference type="EMBL" id="PSR80310.1"/>
    </source>
</evidence>
<keyword evidence="1" id="KW-0489">Methyltransferase</keyword>
<dbReference type="InParanoid" id="A0A2T3A021"/>
<protein>
    <submittedName>
        <fullName evidence="1">Putative methyltransferase-domain-containing protein</fullName>
    </submittedName>
</protein>
<name>A0A2T3A021_9PEZI</name>
<dbReference type="Pfam" id="PF10294">
    <property type="entry name" value="Methyltransf_16"/>
    <property type="match status" value="1"/>
</dbReference>
<dbReference type="InterPro" id="IPR019410">
    <property type="entry name" value="Methyltransf_16"/>
</dbReference>
<gene>
    <name evidence="1" type="ORF">BD289DRAFT_455374</name>
</gene>
<dbReference type="STRING" id="2025994.A0A2T3A021"/>
<keyword evidence="2" id="KW-1185">Reference proteome</keyword>
<dbReference type="Proteomes" id="UP000241462">
    <property type="component" value="Unassembled WGS sequence"/>
</dbReference>
<dbReference type="SUPFAM" id="SSF53335">
    <property type="entry name" value="S-adenosyl-L-methionine-dependent methyltransferases"/>
    <property type="match status" value="1"/>
</dbReference>
<proteinExistence type="predicted"/>
<dbReference type="EMBL" id="KZ678534">
    <property type="protein sequence ID" value="PSR80310.1"/>
    <property type="molecule type" value="Genomic_DNA"/>
</dbReference>
<dbReference type="InterPro" id="IPR029063">
    <property type="entry name" value="SAM-dependent_MTases_sf"/>
</dbReference>
<dbReference type="Gene3D" id="3.40.50.150">
    <property type="entry name" value="Vaccinia Virus protein VP39"/>
    <property type="match status" value="1"/>
</dbReference>
<accession>A0A2T3A021</accession>
<dbReference type="PANTHER" id="PTHR14614:SF156">
    <property type="entry name" value="PROTEIN-LYSINE N-METHYLTRANSFERASE EFM2"/>
    <property type="match status" value="1"/>
</dbReference>
<evidence type="ECO:0000313" key="2">
    <source>
        <dbReference type="Proteomes" id="UP000241462"/>
    </source>
</evidence>
<organism evidence="1 2">
    <name type="scientific">Coniella lustricola</name>
    <dbReference type="NCBI Taxonomy" id="2025994"/>
    <lineage>
        <taxon>Eukaryota</taxon>
        <taxon>Fungi</taxon>
        <taxon>Dikarya</taxon>
        <taxon>Ascomycota</taxon>
        <taxon>Pezizomycotina</taxon>
        <taxon>Sordariomycetes</taxon>
        <taxon>Sordariomycetidae</taxon>
        <taxon>Diaporthales</taxon>
        <taxon>Schizoparmaceae</taxon>
        <taxon>Coniella</taxon>
    </lineage>
</organism>
<dbReference type="AlphaFoldDB" id="A0A2T3A021"/>
<dbReference type="PANTHER" id="PTHR14614">
    <property type="entry name" value="HEPATOCELLULAR CARCINOMA-ASSOCIATED ANTIGEN"/>
    <property type="match status" value="1"/>
</dbReference>
<dbReference type="OrthoDB" id="433955at2759"/>
<dbReference type="GO" id="GO:0008757">
    <property type="term" value="F:S-adenosylmethionine-dependent methyltransferase activity"/>
    <property type="evidence" value="ECO:0007669"/>
    <property type="project" value="UniProtKB-ARBA"/>
</dbReference>
<dbReference type="GO" id="GO:0032259">
    <property type="term" value="P:methylation"/>
    <property type="evidence" value="ECO:0007669"/>
    <property type="project" value="UniProtKB-KW"/>
</dbReference>